<organism evidence="2 3">
    <name type="scientific">Yoonia rhodophyticola</name>
    <dbReference type="NCBI Taxonomy" id="3137370"/>
    <lineage>
        <taxon>Bacteria</taxon>
        <taxon>Pseudomonadati</taxon>
        <taxon>Pseudomonadota</taxon>
        <taxon>Alphaproteobacteria</taxon>
        <taxon>Rhodobacterales</taxon>
        <taxon>Paracoccaceae</taxon>
        <taxon>Yoonia</taxon>
    </lineage>
</organism>
<name>A0AAN0MDW2_9RHOB</name>
<dbReference type="InterPro" id="IPR036188">
    <property type="entry name" value="FAD/NAD-bd_sf"/>
</dbReference>
<dbReference type="Proteomes" id="UP001470809">
    <property type="component" value="Chromosome"/>
</dbReference>
<evidence type="ECO:0000259" key="1">
    <source>
        <dbReference type="Pfam" id="PF01593"/>
    </source>
</evidence>
<reference evidence="2" key="1">
    <citation type="submission" date="2024-08" db="EMBL/GenBank/DDBJ databases">
        <title>Phylogenomic analyses of a clade within the roseobacter group suggest taxonomic reassignments of species of the genera Aestuariivita, Citreicella, Loktanella, Nautella, Pelagibaca, Ruegeria, Thalassobius, Thiobacimonas and Tropicibacter, and the proposal o.</title>
        <authorList>
            <person name="Jeon C.O."/>
        </authorList>
    </citation>
    <scope>NUCLEOTIDE SEQUENCE</scope>
    <source>
        <strain evidence="2">SS1-5</strain>
    </source>
</reference>
<accession>A0AAN0MDW2</accession>
<dbReference type="KEGG" id="yrh:AABB31_02845"/>
<dbReference type="Pfam" id="PF01593">
    <property type="entry name" value="Amino_oxidase"/>
    <property type="match status" value="1"/>
</dbReference>
<dbReference type="SUPFAM" id="SSF51905">
    <property type="entry name" value="FAD/NAD(P)-binding domain"/>
    <property type="match status" value="1"/>
</dbReference>
<dbReference type="EMBL" id="CP151767">
    <property type="protein sequence ID" value="WZU67913.2"/>
    <property type="molecule type" value="Genomic_DNA"/>
</dbReference>
<dbReference type="InterPro" id="IPR023375">
    <property type="entry name" value="ADC_dom_sf"/>
</dbReference>
<evidence type="ECO:0000313" key="3">
    <source>
        <dbReference type="Proteomes" id="UP001470809"/>
    </source>
</evidence>
<evidence type="ECO:0000313" key="2">
    <source>
        <dbReference type="EMBL" id="WZU67913.2"/>
    </source>
</evidence>
<feature type="domain" description="Amine oxidase" evidence="1">
    <location>
        <begin position="532"/>
        <end position="689"/>
    </location>
</feature>
<sequence length="987" mass="110080">MSVKKKRIAVIGGGVGAITATYAITMQPNWQDEYDITLYQLGWRLGGKGASGRNMKKGGRIEEHGLHIWAGFYENGFRLMRDCYEQLNVTGLRSPDAPLGTLEKAFTGLNSFLLAEEIETDGKKELHPWRIEFFGNDDKPGSGGVLPTPYAYFQEVLKFIASLLDNMLDEVDLTADHALPPRFHVPFKSLGLPIKKRSPVHHMRDYAAKLPQNAFDHTHSQLMTLGDMARHTQIWFDENVQKSDLKSDESRRLHYLVSLSLAFFRGTIDNGVFRHGFDAIDDAEISQWLLDYGASKEAVYSAVFRGCYDYVFGYPAGVTDHRSVGAGTAIRGLLRLAFTYKGSLFFKMMAGMGDTIFGPYYQILKHRGVKFKYFNAATHLGLDETKTYIDRIDMVEQAEVLEGEYDPLVPVKDLPCWPSEPIWEQLKDGERLAHEGVDFECEKEAPKGRAYTLRRGEDYDEVILGASLGSLPYMAQELIDASDRWRMMMEKVPTVATHAAQFWMDRTAKEMGWNDLVAKHNVGEIPDDLRTVITSFEEPLDTWADMTDLIGREDWDTPGPTSIAYFCSPAHDAGIDKAPFPDLVKDWADNWLVQMWPDAVKDGKFDMSLLHAQGTNSDHEKFAYQYFRQNFYGSERYVLSVPGSVQYRLPPDGAGFQNLFLAGDWTRCGINAGCVEAATISGLGAARALTGADIEIVGEGDIAPDAGPSDRAKLASPYAQSADWPLTPFFGVGKLDGFFSFHAVDSKELEKCLPAGMTLHPQTITPAGTHPVSILANQQMGVRPSILPQLMGFKDYYEAIIAINYVQVEGQEGAFAYLPNLYLNSRMPQLAGVWFYGYNKRLGKLSMANDRYRVANSDGTPVWSGQYAQRDFARPLTDYETFGAVHRLADQVVVTKNKLGKWQYSNLDFGLGAAYGAGIHAEIDVHDAGLANLPAGKIIAQPLKLENPQASKNLALPGAFRIWSSWTLSNPFDSGRIARLEAEKTRL</sequence>
<dbReference type="Gene3D" id="2.40.400.10">
    <property type="entry name" value="Acetoacetate decarboxylase-like"/>
    <property type="match status" value="1"/>
</dbReference>
<dbReference type="GO" id="GO:0016491">
    <property type="term" value="F:oxidoreductase activity"/>
    <property type="evidence" value="ECO:0007669"/>
    <property type="project" value="InterPro"/>
</dbReference>
<dbReference type="SUPFAM" id="SSF160104">
    <property type="entry name" value="Acetoacetate decarboxylase-like"/>
    <property type="match status" value="1"/>
</dbReference>
<dbReference type="Pfam" id="PF13450">
    <property type="entry name" value="NAD_binding_8"/>
    <property type="match status" value="1"/>
</dbReference>
<dbReference type="RefSeq" id="WP_373634996.1">
    <property type="nucleotide sequence ID" value="NZ_CP151767.2"/>
</dbReference>
<keyword evidence="3" id="KW-1185">Reference proteome</keyword>
<proteinExistence type="predicted"/>
<protein>
    <submittedName>
        <fullName evidence="2">NAD(P)-binding protein</fullName>
    </submittedName>
</protein>
<gene>
    <name evidence="2" type="ORF">AABB31_02845</name>
</gene>
<dbReference type="InterPro" id="IPR002937">
    <property type="entry name" value="Amino_oxidase"/>
</dbReference>
<dbReference type="AlphaFoldDB" id="A0AAN0MDW2"/>